<evidence type="ECO:0000313" key="3">
    <source>
        <dbReference type="Proteomes" id="UP001500889"/>
    </source>
</evidence>
<keyword evidence="1" id="KW-1133">Transmembrane helix</keyword>
<keyword evidence="3" id="KW-1185">Reference proteome</keyword>
<evidence type="ECO:0000256" key="1">
    <source>
        <dbReference type="SAM" id="Phobius"/>
    </source>
</evidence>
<name>A0AAU9FXS2_DROMD</name>
<reference evidence="2 3" key="1">
    <citation type="submission" date="2024-02" db="EMBL/GenBank/DDBJ databases">
        <title>A chromosome-level genome assembly of Drosophila madeirensis, a fruit fly species endemic to Madeira island.</title>
        <authorList>
            <person name="Tomihara K."/>
            <person name="Llopart A."/>
            <person name="Yamamoto D."/>
        </authorList>
    </citation>
    <scope>NUCLEOTIDE SEQUENCE [LARGE SCALE GENOMIC DNA]</scope>
    <source>
        <strain evidence="2 3">RF1</strain>
    </source>
</reference>
<evidence type="ECO:0000313" key="2">
    <source>
        <dbReference type="EMBL" id="BFG00408.1"/>
    </source>
</evidence>
<accession>A0AAU9FXS2</accession>
<keyword evidence="1" id="KW-0472">Membrane</keyword>
<dbReference type="EMBL" id="AP029266">
    <property type="protein sequence ID" value="BFG00408.1"/>
    <property type="molecule type" value="Genomic_DNA"/>
</dbReference>
<keyword evidence="1" id="KW-0812">Transmembrane</keyword>
<feature type="transmembrane region" description="Helical" evidence="1">
    <location>
        <begin position="6"/>
        <end position="24"/>
    </location>
</feature>
<protein>
    <submittedName>
        <fullName evidence="2">Uncharacterized protein</fullName>
    </submittedName>
</protein>
<gene>
    <name evidence="2" type="ORF">DMAD_00416</name>
</gene>
<proteinExistence type="predicted"/>
<organism evidence="2 3">
    <name type="scientific">Drosophila madeirensis</name>
    <name type="common">Fruit fly</name>
    <dbReference type="NCBI Taxonomy" id="30013"/>
    <lineage>
        <taxon>Eukaryota</taxon>
        <taxon>Metazoa</taxon>
        <taxon>Ecdysozoa</taxon>
        <taxon>Arthropoda</taxon>
        <taxon>Hexapoda</taxon>
        <taxon>Insecta</taxon>
        <taxon>Pterygota</taxon>
        <taxon>Neoptera</taxon>
        <taxon>Endopterygota</taxon>
        <taxon>Diptera</taxon>
        <taxon>Brachycera</taxon>
        <taxon>Muscomorpha</taxon>
        <taxon>Ephydroidea</taxon>
        <taxon>Drosophilidae</taxon>
        <taxon>Drosophila</taxon>
        <taxon>Sophophora</taxon>
    </lineage>
</organism>
<dbReference type="AlphaFoldDB" id="A0AAU9FXS2"/>
<sequence length="91" mass="11118">MFWLYLVYVLCLVLMLAIYCHSAWKERALCKRCRRINRLSVHMSLLLIEMKLVLETSRDGQQLEQVELRQMNQSVDRFIRRLEYTRQELLL</sequence>
<dbReference type="Proteomes" id="UP001500889">
    <property type="component" value="Chromosome A"/>
</dbReference>